<sequence>MPSFYSSTLPRQMPLTPPDHYDAYPSSARAAGPLPAMNTLGQISNYELGGLEGHEFLPHYSQYTLAPISRHAFLQENSRQAPSNYANLQGAANTYAASSAPLLPPIRVPDRSLEDFQHQGRSNCAPSAPSVPLPKEEKAVGGVAAHLDYEMEDMVDFVSKMAQGMYDIYTSRICLADIDMTRSVLRSESPVHSDFRKYVSQILSSTRLPSSTILLGLHYLAERMTLLSNSGKYNHGSGQVYRMLTTALVLGSKFLDDNTFQNRSWSEVSSIPISELNVLEVEWLTDIKWNMHINPDDPEGFLLWHQRWQAFKTNKVDIALAESLKQTHIGLSTAFNGTNMQRQRSLRQRSSPTDHPSASYVDHQLGHGYKNHAHSQWSTPRYDHWPPLRSQTDYSPPETGPTTPEWYSHGGFGYGQAPQQTYPTMKVPPPLQVLTANAPQSNYYTAYPQQYTQGHGSTCGCGYCGPHYDRYSMAPSYGPQAVVG</sequence>
<dbReference type="GO" id="GO:0019901">
    <property type="term" value="F:protein kinase binding"/>
    <property type="evidence" value="ECO:0007669"/>
    <property type="project" value="InterPro"/>
</dbReference>
<organism evidence="2 3">
    <name type="scientific">Alectoria fallacina</name>
    <dbReference type="NCBI Taxonomy" id="1903189"/>
    <lineage>
        <taxon>Eukaryota</taxon>
        <taxon>Fungi</taxon>
        <taxon>Dikarya</taxon>
        <taxon>Ascomycota</taxon>
        <taxon>Pezizomycotina</taxon>
        <taxon>Lecanoromycetes</taxon>
        <taxon>OSLEUM clade</taxon>
        <taxon>Lecanoromycetidae</taxon>
        <taxon>Lecanorales</taxon>
        <taxon>Lecanorineae</taxon>
        <taxon>Parmeliaceae</taxon>
        <taxon>Alectoria</taxon>
    </lineage>
</organism>
<dbReference type="GO" id="GO:0016538">
    <property type="term" value="F:cyclin-dependent protein serine/threonine kinase regulator activity"/>
    <property type="evidence" value="ECO:0007669"/>
    <property type="project" value="TreeGrafter"/>
</dbReference>
<dbReference type="Pfam" id="PF08613">
    <property type="entry name" value="Cyclin"/>
    <property type="match status" value="1"/>
</dbReference>
<name>A0A8H3ERU4_9LECA</name>
<dbReference type="PANTHER" id="PTHR15615:SF27">
    <property type="entry name" value="PHO85 CYCLIN CLG1"/>
    <property type="match status" value="1"/>
</dbReference>
<proteinExistence type="predicted"/>
<accession>A0A8H3ERU4</accession>
<dbReference type="CDD" id="cd20557">
    <property type="entry name" value="CYCLIN_ScPCL1-like"/>
    <property type="match status" value="1"/>
</dbReference>
<dbReference type="PANTHER" id="PTHR15615">
    <property type="match status" value="1"/>
</dbReference>
<protein>
    <recommendedName>
        <fullName evidence="4">Cyclin-like protein</fullName>
    </recommendedName>
</protein>
<dbReference type="GO" id="GO:0005634">
    <property type="term" value="C:nucleus"/>
    <property type="evidence" value="ECO:0007669"/>
    <property type="project" value="TreeGrafter"/>
</dbReference>
<evidence type="ECO:0000313" key="3">
    <source>
        <dbReference type="Proteomes" id="UP000664203"/>
    </source>
</evidence>
<dbReference type="GO" id="GO:0000307">
    <property type="term" value="C:cyclin-dependent protein kinase holoenzyme complex"/>
    <property type="evidence" value="ECO:0007669"/>
    <property type="project" value="TreeGrafter"/>
</dbReference>
<gene>
    <name evidence="2" type="ORF">ALECFALPRED_003867</name>
</gene>
<evidence type="ECO:0008006" key="4">
    <source>
        <dbReference type="Google" id="ProtNLM"/>
    </source>
</evidence>
<keyword evidence="3" id="KW-1185">Reference proteome</keyword>
<dbReference type="Proteomes" id="UP000664203">
    <property type="component" value="Unassembled WGS sequence"/>
</dbReference>
<feature type="region of interest" description="Disordered" evidence="1">
    <location>
        <begin position="337"/>
        <end position="359"/>
    </location>
</feature>
<evidence type="ECO:0000313" key="2">
    <source>
        <dbReference type="EMBL" id="CAF9907761.1"/>
    </source>
</evidence>
<dbReference type="EMBL" id="CAJPDR010000024">
    <property type="protein sequence ID" value="CAF9907761.1"/>
    <property type="molecule type" value="Genomic_DNA"/>
</dbReference>
<comment type="caution">
    <text evidence="2">The sequence shown here is derived from an EMBL/GenBank/DDBJ whole genome shotgun (WGS) entry which is preliminary data.</text>
</comment>
<evidence type="ECO:0000256" key="1">
    <source>
        <dbReference type="SAM" id="MobiDB-lite"/>
    </source>
</evidence>
<reference evidence="2" key="1">
    <citation type="submission" date="2021-03" db="EMBL/GenBank/DDBJ databases">
        <authorList>
            <person name="Tagirdzhanova G."/>
        </authorList>
    </citation>
    <scope>NUCLEOTIDE SEQUENCE</scope>
</reference>
<dbReference type="AlphaFoldDB" id="A0A8H3ERU4"/>
<dbReference type="Gene3D" id="1.10.472.10">
    <property type="entry name" value="Cyclin-like"/>
    <property type="match status" value="1"/>
</dbReference>
<dbReference type="OrthoDB" id="244495at2759"/>
<dbReference type="InterPro" id="IPR013922">
    <property type="entry name" value="Cyclin_PHO80-like"/>
</dbReference>